<reference evidence="2" key="1">
    <citation type="submission" date="2021-06" db="EMBL/GenBank/DDBJ databases">
        <authorList>
            <person name="Kallberg Y."/>
            <person name="Tangrot J."/>
            <person name="Rosling A."/>
        </authorList>
    </citation>
    <scope>NUCLEOTIDE SEQUENCE</scope>
    <source>
        <strain evidence="2">UK204</strain>
    </source>
</reference>
<keyword evidence="3" id="KW-1185">Reference proteome</keyword>
<dbReference type="EMBL" id="CAJVPQ010000191">
    <property type="protein sequence ID" value="CAG8455287.1"/>
    <property type="molecule type" value="Genomic_DNA"/>
</dbReference>
<dbReference type="InterPro" id="IPR027267">
    <property type="entry name" value="AH/BAR_dom_sf"/>
</dbReference>
<name>A0A9N8VPF6_9GLOM</name>
<comment type="caution">
    <text evidence="2">The sequence shown here is derived from an EMBL/GenBank/DDBJ whole genome shotgun (WGS) entry which is preliminary data.</text>
</comment>
<evidence type="ECO:0000256" key="1">
    <source>
        <dbReference type="SAM" id="MobiDB-lite"/>
    </source>
</evidence>
<feature type="region of interest" description="Disordered" evidence="1">
    <location>
        <begin position="520"/>
        <end position="540"/>
    </location>
</feature>
<gene>
    <name evidence="2" type="ORF">FCALED_LOCUS1461</name>
</gene>
<evidence type="ECO:0000313" key="3">
    <source>
        <dbReference type="Proteomes" id="UP000789570"/>
    </source>
</evidence>
<dbReference type="SUPFAM" id="SSF103657">
    <property type="entry name" value="BAR/IMD domain-like"/>
    <property type="match status" value="1"/>
</dbReference>
<evidence type="ECO:0000313" key="2">
    <source>
        <dbReference type="EMBL" id="CAG8455287.1"/>
    </source>
</evidence>
<organism evidence="2 3">
    <name type="scientific">Funneliformis caledonium</name>
    <dbReference type="NCBI Taxonomy" id="1117310"/>
    <lineage>
        <taxon>Eukaryota</taxon>
        <taxon>Fungi</taxon>
        <taxon>Fungi incertae sedis</taxon>
        <taxon>Mucoromycota</taxon>
        <taxon>Glomeromycotina</taxon>
        <taxon>Glomeromycetes</taxon>
        <taxon>Glomerales</taxon>
        <taxon>Glomeraceae</taxon>
        <taxon>Funneliformis</taxon>
    </lineage>
</organism>
<sequence>MAFPQMKKRFSLFSSPPLAPQILSNASSLLTTPQEIREDNKPTSDEIRKSFENLEKLVLTADEYRDCVNKLSKISKNFSKCLKDYGNCKGIDKSYAQFYENHAEVQAKLYKALQKEFEILQRFWDKYSKKVAKYVASLTSISTDVARLRAEYAEEEMRREKHTHSVISQIICRFTEGQFASFNDSLKKCEPSITKVKEWTPFAGQDIPLPLDLDASISEMQKVAMRHKTAPSPTETPSIESNPAPIINDINEYENETITPAPPIVTAVAKSSNSVPNSKKKLSNDSHLTPNLLSSLSIGIHDNDNPFFRDGSNMIIKTGEKDSTKLEENHASSLSITKSNDKIVSLKKDQLKNEKNINGSDIDNENEFNKPNDKYYSNEYHVMDIERIANDSPAPSFETERLVRSFPIDLPVRSQPSTPTNSPSEKSSVFYNMKTDHLSGYIRDLDSIINSNTDHQGTHPYHDEIHVTSPTTHLAKSYIDRTPQRQYNIQPRRAFTEYSSSDNDNKCGSSVADIRERLLSLNDNERKSTTSSTRDFPKPRQGYVNEVKTKFVGMGESNNNDTPPYSLITSNNYGDDDDMYPDQVEHFEDTNPASLSKPIINEQCDCHNCRELRKATIANDLTYHPQESFLHEDD</sequence>
<dbReference type="Proteomes" id="UP000789570">
    <property type="component" value="Unassembled WGS sequence"/>
</dbReference>
<protein>
    <submittedName>
        <fullName evidence="2">3121_t:CDS:1</fullName>
    </submittedName>
</protein>
<proteinExistence type="predicted"/>
<dbReference type="OrthoDB" id="2450055at2759"/>
<dbReference type="AlphaFoldDB" id="A0A9N8VPF6"/>
<accession>A0A9N8VPF6</accession>